<evidence type="ECO:0000313" key="2">
    <source>
        <dbReference type="Proteomes" id="UP001190926"/>
    </source>
</evidence>
<proteinExistence type="predicted"/>
<dbReference type="InterPro" id="IPR032675">
    <property type="entry name" value="LRR_dom_sf"/>
</dbReference>
<dbReference type="Proteomes" id="UP001190926">
    <property type="component" value="Unassembled WGS sequence"/>
</dbReference>
<protein>
    <submittedName>
        <fullName evidence="1">Protein kinase superfamily protein</fullName>
    </submittedName>
</protein>
<dbReference type="EMBL" id="SDAM02000057">
    <property type="protein sequence ID" value="KAH6833646.1"/>
    <property type="molecule type" value="Genomic_DNA"/>
</dbReference>
<sequence length="259" mass="30073">MFSEDEGKLYFIDFEYGLYNYRGFNLRNHFNEYVGYNCDYNQSHVALSRTIHPKPELARIAEDCRGAWKHKAEETLVGCYYHSPDEPDGRAKSVVVRKVPLKASVGMRRRKKMVALVWSDMAMIALSPHLQILKLENVAVVGHEWNFSAKEEFICLKHLEIKDYFNLRKWSADSSSFPVLEILSLSLLYNLKEISSGIGEIPTLERIDIEYCIESVYMLAIKILEEQESFGNQSLQLNFNNESDVEMKRRKIQRLGITC</sequence>
<dbReference type="PANTHER" id="PTHR15140:SF33">
    <property type="entry name" value="LATE BLIGHT RESISTANCE PROTEIN HOMOLOG R1A-3 ISOFORM X1"/>
    <property type="match status" value="1"/>
</dbReference>
<organism evidence="1 2">
    <name type="scientific">Perilla frutescens var. hirtella</name>
    <name type="common">Perilla citriodora</name>
    <name type="synonym">Perilla setoyensis</name>
    <dbReference type="NCBI Taxonomy" id="608512"/>
    <lineage>
        <taxon>Eukaryota</taxon>
        <taxon>Viridiplantae</taxon>
        <taxon>Streptophyta</taxon>
        <taxon>Embryophyta</taxon>
        <taxon>Tracheophyta</taxon>
        <taxon>Spermatophyta</taxon>
        <taxon>Magnoliopsida</taxon>
        <taxon>eudicotyledons</taxon>
        <taxon>Gunneridae</taxon>
        <taxon>Pentapetalae</taxon>
        <taxon>asterids</taxon>
        <taxon>lamiids</taxon>
        <taxon>Lamiales</taxon>
        <taxon>Lamiaceae</taxon>
        <taxon>Nepetoideae</taxon>
        <taxon>Elsholtzieae</taxon>
        <taxon>Perilla</taxon>
    </lineage>
</organism>
<dbReference type="InterPro" id="IPR011009">
    <property type="entry name" value="Kinase-like_dom_sf"/>
</dbReference>
<dbReference type="Gene3D" id="3.80.10.10">
    <property type="entry name" value="Ribonuclease Inhibitor"/>
    <property type="match status" value="1"/>
</dbReference>
<reference evidence="1 2" key="1">
    <citation type="journal article" date="2021" name="Nat. Commun.">
        <title>Incipient diploidization of the medicinal plant Perilla within 10,000 years.</title>
        <authorList>
            <person name="Zhang Y."/>
            <person name="Shen Q."/>
            <person name="Leng L."/>
            <person name="Zhang D."/>
            <person name="Chen S."/>
            <person name="Shi Y."/>
            <person name="Ning Z."/>
            <person name="Chen S."/>
        </authorList>
    </citation>
    <scope>NUCLEOTIDE SEQUENCE [LARGE SCALE GENOMIC DNA]</scope>
    <source>
        <strain evidence="2">cv. PC099</strain>
    </source>
</reference>
<dbReference type="PANTHER" id="PTHR15140">
    <property type="entry name" value="TUBULIN-SPECIFIC CHAPERONE E"/>
    <property type="match status" value="1"/>
</dbReference>
<evidence type="ECO:0000313" key="1">
    <source>
        <dbReference type="EMBL" id="KAH6833646.1"/>
    </source>
</evidence>
<comment type="caution">
    <text evidence="1">The sequence shown here is derived from an EMBL/GenBank/DDBJ whole genome shotgun (WGS) entry which is preliminary data.</text>
</comment>
<dbReference type="Pfam" id="PF01633">
    <property type="entry name" value="Choline_kinase"/>
    <property type="match status" value="1"/>
</dbReference>
<accession>A0AAD4JHR3</accession>
<name>A0AAD4JHR3_PERFH</name>
<dbReference type="GO" id="GO:0016301">
    <property type="term" value="F:kinase activity"/>
    <property type="evidence" value="ECO:0007669"/>
    <property type="project" value="UniProtKB-KW"/>
</dbReference>
<dbReference type="SUPFAM" id="SSF52047">
    <property type="entry name" value="RNI-like"/>
    <property type="match status" value="1"/>
</dbReference>
<gene>
    <name evidence="1" type="ORF">C2S53_019185</name>
</gene>
<dbReference type="SUPFAM" id="SSF56112">
    <property type="entry name" value="Protein kinase-like (PK-like)"/>
    <property type="match status" value="1"/>
</dbReference>
<keyword evidence="2" id="KW-1185">Reference proteome</keyword>
<dbReference type="AlphaFoldDB" id="A0AAD4JHR3"/>
<dbReference type="Gene3D" id="3.90.1200.10">
    <property type="match status" value="1"/>
</dbReference>
<keyword evidence="1" id="KW-0418">Kinase</keyword>
<keyword evidence="1" id="KW-0808">Transferase</keyword>